<dbReference type="InterPro" id="IPR050963">
    <property type="entry name" value="Sirohydro_Cobaltochel/CbiX"/>
</dbReference>
<dbReference type="GO" id="GO:0046872">
    <property type="term" value="F:metal ion binding"/>
    <property type="evidence" value="ECO:0007669"/>
    <property type="project" value="UniProtKB-KW"/>
</dbReference>
<dbReference type="InterPro" id="IPR002762">
    <property type="entry name" value="CbiX-like"/>
</dbReference>
<evidence type="ECO:0000313" key="3">
    <source>
        <dbReference type="EMBL" id="NBE57094.1"/>
    </source>
</evidence>
<evidence type="ECO:0000313" key="4">
    <source>
        <dbReference type="Proteomes" id="UP000598297"/>
    </source>
</evidence>
<dbReference type="Proteomes" id="UP000598297">
    <property type="component" value="Unassembled WGS sequence"/>
</dbReference>
<dbReference type="EMBL" id="JAAAHS010000756">
    <property type="protein sequence ID" value="NBE57094.1"/>
    <property type="molecule type" value="Genomic_DNA"/>
</dbReference>
<dbReference type="GO" id="GO:0016829">
    <property type="term" value="F:lyase activity"/>
    <property type="evidence" value="ECO:0007669"/>
    <property type="project" value="UniProtKB-KW"/>
</dbReference>
<protein>
    <submittedName>
        <fullName evidence="3">Sirohydrochlorin chelatase</fullName>
    </submittedName>
</protein>
<dbReference type="AlphaFoldDB" id="A0A964UX71"/>
<dbReference type="PANTHER" id="PTHR33542:SF5">
    <property type="entry name" value="FERROCHELATASE CHE1"/>
    <property type="match status" value="1"/>
</dbReference>
<organism evidence="3 4">
    <name type="scientific">Streptomyces boluensis</name>
    <dbReference type="NCBI Taxonomy" id="1775135"/>
    <lineage>
        <taxon>Bacteria</taxon>
        <taxon>Bacillati</taxon>
        <taxon>Actinomycetota</taxon>
        <taxon>Actinomycetes</taxon>
        <taxon>Kitasatosporales</taxon>
        <taxon>Streptomycetaceae</taxon>
        <taxon>Streptomyces</taxon>
    </lineage>
</organism>
<proteinExistence type="predicted"/>
<gene>
    <name evidence="3" type="ORF">GUY60_37940</name>
</gene>
<dbReference type="CDD" id="cd03416">
    <property type="entry name" value="CbiX_SirB_N"/>
    <property type="match status" value="1"/>
</dbReference>
<accession>A0A964UX71</accession>
<keyword evidence="2" id="KW-0456">Lyase</keyword>
<evidence type="ECO:0000256" key="2">
    <source>
        <dbReference type="ARBA" id="ARBA00023239"/>
    </source>
</evidence>
<reference evidence="3" key="1">
    <citation type="submission" date="2020-01" db="EMBL/GenBank/DDBJ databases">
        <title>Whole-genome analyses of novel actinobacteria.</title>
        <authorList>
            <person name="Sahin N."/>
        </authorList>
    </citation>
    <scope>NUCLEOTIDE SEQUENCE</scope>
    <source>
        <strain evidence="3">YC537</strain>
    </source>
</reference>
<keyword evidence="4" id="KW-1185">Reference proteome</keyword>
<name>A0A964UX71_9ACTN</name>
<sequence length="266" mass="27075">MTSSPDSPTSPDSPALVLAVHGSAVPEAAATVGRLCAAVEATGEVRPVVGHLDVQRPSLGQVLDALAEAGRGRAVVVPLLLGDGFHRTVDIPAELAAPRRLSCAFTAGLSGEREVALALYGRLRQAEGRAGGRADAVVLATAGSSRPGGNEGARTAAAQLRALLGAERGAVPVPVPVLPAYCSSTGPTVPEAVERLRASGHRRVAIATHLLAPGRFTQALDHAGAWTVAAPLADHPRTARVVLRRYRALRAAAPGATEAVKATEAA</sequence>
<dbReference type="OrthoDB" id="7345302at2"/>
<comment type="caution">
    <text evidence="3">The sequence shown here is derived from an EMBL/GenBank/DDBJ whole genome shotgun (WGS) entry which is preliminary data.</text>
</comment>
<dbReference type="PANTHER" id="PTHR33542">
    <property type="entry name" value="SIROHYDROCHLORIN FERROCHELATASE, CHLOROPLASTIC"/>
    <property type="match status" value="1"/>
</dbReference>
<dbReference type="Gene3D" id="3.40.50.1400">
    <property type="match status" value="2"/>
</dbReference>
<dbReference type="Pfam" id="PF01903">
    <property type="entry name" value="CbiX"/>
    <property type="match status" value="2"/>
</dbReference>
<evidence type="ECO:0000256" key="1">
    <source>
        <dbReference type="ARBA" id="ARBA00022723"/>
    </source>
</evidence>
<keyword evidence="1" id="KW-0479">Metal-binding</keyword>
<dbReference type="SUPFAM" id="SSF53800">
    <property type="entry name" value="Chelatase"/>
    <property type="match status" value="1"/>
</dbReference>